<dbReference type="Proteomes" id="UP000318571">
    <property type="component" value="Chromosome 7"/>
</dbReference>
<comment type="similarity">
    <text evidence="2 10">Belongs to the sodium:neurotransmitter symporter (SNF) (TC 2.A.22) family.</text>
</comment>
<feature type="transmembrane region" description="Helical" evidence="12">
    <location>
        <begin position="424"/>
        <end position="446"/>
    </location>
</feature>
<keyword evidence="4 10" id="KW-0812">Transmembrane</keyword>
<dbReference type="GO" id="GO:0046872">
    <property type="term" value="F:metal ion binding"/>
    <property type="evidence" value="ECO:0007669"/>
    <property type="project" value="UniProtKB-KW"/>
</dbReference>
<feature type="binding site" evidence="8">
    <location>
        <position position="173"/>
    </location>
    <ligand>
        <name>Na(+)</name>
        <dbReference type="ChEBI" id="CHEBI:29101"/>
        <label>1</label>
    </ligand>
</feature>
<dbReference type="GO" id="GO:0005886">
    <property type="term" value="C:plasma membrane"/>
    <property type="evidence" value="ECO:0007669"/>
    <property type="project" value="TreeGrafter"/>
</dbReference>
<evidence type="ECO:0000256" key="12">
    <source>
        <dbReference type="SAM" id="Phobius"/>
    </source>
</evidence>
<keyword evidence="14" id="KW-1185">Reference proteome</keyword>
<comment type="caution">
    <text evidence="13">The sequence shown here is derived from an EMBL/GenBank/DDBJ whole genome shotgun (WGS) entry which is preliminary data.</text>
</comment>
<protein>
    <recommendedName>
        <fullName evidence="10">Transporter</fullName>
    </recommendedName>
</protein>
<reference evidence="13 14" key="1">
    <citation type="journal article" date="2018" name="Nat. Ecol. Evol.">
        <title>Genomic signatures of mitonuclear coevolution across populations of Tigriopus californicus.</title>
        <authorList>
            <person name="Barreto F.S."/>
            <person name="Watson E.T."/>
            <person name="Lima T.G."/>
            <person name="Willett C.S."/>
            <person name="Edmands S."/>
            <person name="Li W."/>
            <person name="Burton R.S."/>
        </authorList>
    </citation>
    <scope>NUCLEOTIDE SEQUENCE [LARGE SCALE GENOMIC DNA]</scope>
    <source>
        <strain evidence="13 14">San Diego</strain>
    </source>
</reference>
<dbReference type="PROSITE" id="PS00610">
    <property type="entry name" value="NA_NEUROTRAN_SYMP_1"/>
    <property type="match status" value="1"/>
</dbReference>
<feature type="binding site" evidence="8">
    <location>
        <position position="536"/>
    </location>
    <ligand>
        <name>Na(+)</name>
        <dbReference type="ChEBI" id="CHEBI:29101"/>
        <label>1</label>
    </ligand>
</feature>
<evidence type="ECO:0000256" key="1">
    <source>
        <dbReference type="ARBA" id="ARBA00004141"/>
    </source>
</evidence>
<evidence type="ECO:0000313" key="14">
    <source>
        <dbReference type="Proteomes" id="UP000318571"/>
    </source>
</evidence>
<evidence type="ECO:0000313" key="13">
    <source>
        <dbReference type="EMBL" id="TRY72568.1"/>
    </source>
</evidence>
<dbReference type="Pfam" id="PF00209">
    <property type="entry name" value="SNF"/>
    <property type="match status" value="1"/>
</dbReference>
<proteinExistence type="inferred from homology"/>
<sequence length="772" mass="87476">MPSRKHSRSGFDYATPAVYYPTAPSSQYPPTGGYPIYGYNAASGYPHYGYGGPYNSAYGAEGYHHYMRSYDPNYDAYFPEGPTVEDKWRNTYPYVPTSYTHTSSEGRNTGSRRRQGNQESGHSLPREAGSRPTSNLKFAADELEEQTDEDRDHWGSQWEFIFSCIGLSVGIGNVWRFPYLAFVNGGAAFLLPYFILLLIVGKPMYFMEVALGQFSQLGPFSVWRMTPIARGVGFAMCTLSLIVAIYYNVVMGYCLHYMYFSFSWTLPWDTCDKDWADKATCYIPTDANSSCSASNSDQRCQPASEQYWERFVLGLHNAPLMTYTESYNSTSDELVDRTYALSEFGNIGIIKWDLLLALFISWTVVFLCLSKGIKSSGKVVYFTATFPYLILLILLVRGLMLEGALEGIKFFFIPDWKKLLDISVWRLAAEQMFFSLSVSWGGLIMFGSYNKFRTKVHYHAFIISSLDFVTSIIASIVIFSILGALKVKLGLDDIQDVVKQKQGLAFVVYPQAVSLMPIPQLWAVLFFFMLFTLGLDSEFALLETILTAIYDTFPITRRHKAKTCLIACIASFLLSIPCVSLSGQFIFDLMDTYGGGLGVLWVAIFETIAIMWIYGVQRFSEDLQFMLNIKISILIKICWAITPLILAGIFAIACWHWTPPTFQYQAGVLHYSDWAHGVGWFLTLIVALQIPIVALIMTIMYATRGKTKELVRPINVWGPGDLSEIDEWHAFQYKKSFQCKQHPQGMGGPYDNYGMQYPYPYTYNYGGGNYHM</sequence>
<dbReference type="InterPro" id="IPR037272">
    <property type="entry name" value="SNS_sf"/>
</dbReference>
<keyword evidence="8" id="KW-0915">Sodium</keyword>
<feature type="binding site" evidence="8">
    <location>
        <position position="533"/>
    </location>
    <ligand>
        <name>Na(+)</name>
        <dbReference type="ChEBI" id="CHEBI:29101"/>
        <label>1</label>
    </ligand>
</feature>
<keyword evidence="3 10" id="KW-0813">Transport</keyword>
<evidence type="ECO:0000256" key="4">
    <source>
        <dbReference type="ARBA" id="ARBA00022692"/>
    </source>
</evidence>
<evidence type="ECO:0000256" key="2">
    <source>
        <dbReference type="ARBA" id="ARBA00006459"/>
    </source>
</evidence>
<gene>
    <name evidence="13" type="ORF">TCAL_10129</name>
</gene>
<evidence type="ECO:0000256" key="6">
    <source>
        <dbReference type="ARBA" id="ARBA00022989"/>
    </source>
</evidence>
<keyword evidence="5 10" id="KW-0769">Symport</keyword>
<keyword evidence="8" id="KW-0479">Metal-binding</keyword>
<feature type="binding site" evidence="8">
    <location>
        <position position="435"/>
    </location>
    <ligand>
        <name>Na(+)</name>
        <dbReference type="ChEBI" id="CHEBI:29101"/>
        <label>1</label>
    </ligand>
</feature>
<feature type="transmembrane region" description="Helical" evidence="12">
    <location>
        <begin position="637"/>
        <end position="658"/>
    </location>
</feature>
<dbReference type="EMBL" id="VCGU01000008">
    <property type="protein sequence ID" value="TRY72568.1"/>
    <property type="molecule type" value="Genomic_DNA"/>
</dbReference>
<feature type="transmembrane region" description="Helical" evidence="12">
    <location>
        <begin position="521"/>
        <end position="542"/>
    </location>
</feature>
<feature type="transmembrane region" description="Helical" evidence="12">
    <location>
        <begin position="678"/>
        <end position="702"/>
    </location>
</feature>
<comment type="subcellular location">
    <subcellularLocation>
        <location evidence="1">Membrane</location>
        <topology evidence="1">Multi-pass membrane protein</topology>
    </subcellularLocation>
</comment>
<dbReference type="OrthoDB" id="6581954at2759"/>
<keyword evidence="7 12" id="KW-0472">Membrane</keyword>
<dbReference type="GO" id="GO:0015179">
    <property type="term" value="F:L-amino acid transmembrane transporter activity"/>
    <property type="evidence" value="ECO:0007669"/>
    <property type="project" value="TreeGrafter"/>
</dbReference>
<dbReference type="GO" id="GO:0005283">
    <property type="term" value="F:amino acid:sodium symporter activity"/>
    <property type="evidence" value="ECO:0007669"/>
    <property type="project" value="TreeGrafter"/>
</dbReference>
<feature type="binding site" evidence="8">
    <location>
        <position position="166"/>
    </location>
    <ligand>
        <name>Na(+)</name>
        <dbReference type="ChEBI" id="CHEBI:29101"/>
        <label>1</label>
    </ligand>
</feature>
<evidence type="ECO:0000256" key="11">
    <source>
        <dbReference type="SAM" id="MobiDB-lite"/>
    </source>
</evidence>
<keyword evidence="9" id="KW-1015">Disulfide bond</keyword>
<evidence type="ECO:0000256" key="10">
    <source>
        <dbReference type="RuleBase" id="RU003732"/>
    </source>
</evidence>
<dbReference type="AlphaFoldDB" id="A0A553P4F2"/>
<feature type="transmembrane region" description="Helical" evidence="12">
    <location>
        <begin position="181"/>
        <end position="200"/>
    </location>
</feature>
<feature type="transmembrane region" description="Helical" evidence="12">
    <location>
        <begin position="458"/>
        <end position="482"/>
    </location>
</feature>
<dbReference type="SUPFAM" id="SSF161070">
    <property type="entry name" value="SNF-like"/>
    <property type="match status" value="1"/>
</dbReference>
<feature type="binding site" evidence="8">
    <location>
        <position position="537"/>
    </location>
    <ligand>
        <name>Na(+)</name>
        <dbReference type="ChEBI" id="CHEBI:29101"/>
        <label>1</label>
    </ligand>
</feature>
<dbReference type="PROSITE" id="PS50267">
    <property type="entry name" value="NA_NEUROTRAN_SYMP_3"/>
    <property type="match status" value="1"/>
</dbReference>
<feature type="transmembrane region" description="Helical" evidence="12">
    <location>
        <begin position="232"/>
        <end position="259"/>
    </location>
</feature>
<dbReference type="PROSITE" id="PS00754">
    <property type="entry name" value="NA_NEUROTRAN_SYMP_2"/>
    <property type="match status" value="1"/>
</dbReference>
<feature type="transmembrane region" description="Helical" evidence="12">
    <location>
        <begin position="563"/>
        <end position="587"/>
    </location>
</feature>
<evidence type="ECO:0000256" key="3">
    <source>
        <dbReference type="ARBA" id="ARBA00022448"/>
    </source>
</evidence>
<dbReference type="InterPro" id="IPR000175">
    <property type="entry name" value="Na/ntran_symport"/>
</dbReference>
<dbReference type="GO" id="GO:0089718">
    <property type="term" value="P:amino acid import across plasma membrane"/>
    <property type="evidence" value="ECO:0007669"/>
    <property type="project" value="TreeGrafter"/>
</dbReference>
<evidence type="ECO:0000256" key="8">
    <source>
        <dbReference type="PIRSR" id="PIRSR600175-1"/>
    </source>
</evidence>
<accession>A0A553P4F2</accession>
<dbReference type="OMA" id="WVAMTIM"/>
<evidence type="ECO:0000256" key="9">
    <source>
        <dbReference type="PIRSR" id="PIRSR600175-2"/>
    </source>
</evidence>
<feature type="compositionally biased region" description="Polar residues" evidence="11">
    <location>
        <begin position="99"/>
        <end position="109"/>
    </location>
</feature>
<feature type="transmembrane region" description="Helical" evidence="12">
    <location>
        <begin position="349"/>
        <end position="367"/>
    </location>
</feature>
<dbReference type="PANTHER" id="PTHR11616">
    <property type="entry name" value="SODIUM/CHLORIDE DEPENDENT TRANSPORTER"/>
    <property type="match status" value="1"/>
</dbReference>
<name>A0A553P4F2_TIGCA</name>
<dbReference type="PANTHER" id="PTHR11616:SF236">
    <property type="entry name" value="TRANSPORTER"/>
    <property type="match status" value="1"/>
</dbReference>
<organism evidence="13 14">
    <name type="scientific">Tigriopus californicus</name>
    <name type="common">Marine copepod</name>
    <dbReference type="NCBI Taxonomy" id="6832"/>
    <lineage>
        <taxon>Eukaryota</taxon>
        <taxon>Metazoa</taxon>
        <taxon>Ecdysozoa</taxon>
        <taxon>Arthropoda</taxon>
        <taxon>Crustacea</taxon>
        <taxon>Multicrustacea</taxon>
        <taxon>Hexanauplia</taxon>
        <taxon>Copepoda</taxon>
        <taxon>Harpacticoida</taxon>
        <taxon>Harpacticidae</taxon>
        <taxon>Tigriopus</taxon>
    </lineage>
</organism>
<feature type="region of interest" description="Disordered" evidence="11">
    <location>
        <begin position="99"/>
        <end position="132"/>
    </location>
</feature>
<feature type="disulfide bond" evidence="9">
    <location>
        <begin position="271"/>
        <end position="281"/>
    </location>
</feature>
<dbReference type="GO" id="GO:0015187">
    <property type="term" value="F:glycine transmembrane transporter activity"/>
    <property type="evidence" value="ECO:0007669"/>
    <property type="project" value="TreeGrafter"/>
</dbReference>
<feature type="binding site" evidence="8">
    <location>
        <position position="169"/>
    </location>
    <ligand>
        <name>Na(+)</name>
        <dbReference type="ChEBI" id="CHEBI:29101"/>
        <label>1</label>
    </ligand>
</feature>
<feature type="transmembrane region" description="Helical" evidence="12">
    <location>
        <begin position="593"/>
        <end position="616"/>
    </location>
</feature>
<evidence type="ECO:0000256" key="5">
    <source>
        <dbReference type="ARBA" id="ARBA00022847"/>
    </source>
</evidence>
<dbReference type="PRINTS" id="PR00176">
    <property type="entry name" value="NANEUSMPORT"/>
</dbReference>
<evidence type="ECO:0000256" key="7">
    <source>
        <dbReference type="ARBA" id="ARBA00023136"/>
    </source>
</evidence>
<feature type="transmembrane region" description="Helical" evidence="12">
    <location>
        <begin position="379"/>
        <end position="400"/>
    </location>
</feature>
<keyword evidence="6 12" id="KW-1133">Transmembrane helix</keyword>